<feature type="transmembrane region" description="Helical" evidence="6">
    <location>
        <begin position="325"/>
        <end position="346"/>
    </location>
</feature>
<comment type="caution">
    <text evidence="8">The sequence shown here is derived from an EMBL/GenBank/DDBJ whole genome shotgun (WGS) entry which is preliminary data.</text>
</comment>
<dbReference type="InterPro" id="IPR036259">
    <property type="entry name" value="MFS_trans_sf"/>
</dbReference>
<comment type="subcellular location">
    <subcellularLocation>
        <location evidence="1">Cell membrane</location>
        <topology evidence="1">Multi-pass membrane protein</topology>
    </subcellularLocation>
</comment>
<feature type="region of interest" description="Disordered" evidence="5">
    <location>
        <begin position="412"/>
        <end position="442"/>
    </location>
</feature>
<feature type="transmembrane region" description="Helical" evidence="6">
    <location>
        <begin position="156"/>
        <end position="176"/>
    </location>
</feature>
<feature type="domain" description="Major facilitator superfamily (MFS) profile" evidence="7">
    <location>
        <begin position="32"/>
        <end position="413"/>
    </location>
</feature>
<name>A0ABU6F1M6_9ACTN</name>
<keyword evidence="2 6" id="KW-0812">Transmembrane</keyword>
<dbReference type="InterPro" id="IPR050327">
    <property type="entry name" value="Proton-linked_MCT"/>
</dbReference>
<dbReference type="PANTHER" id="PTHR11360">
    <property type="entry name" value="MONOCARBOXYLATE TRANSPORTER"/>
    <property type="match status" value="1"/>
</dbReference>
<gene>
    <name evidence="8" type="ORF">OKJ99_10370</name>
</gene>
<organism evidence="8 9">
    <name type="scientific">Streptomyces endophyticus</name>
    <dbReference type="NCBI Taxonomy" id="714166"/>
    <lineage>
        <taxon>Bacteria</taxon>
        <taxon>Bacillati</taxon>
        <taxon>Actinomycetota</taxon>
        <taxon>Actinomycetes</taxon>
        <taxon>Kitasatosporales</taxon>
        <taxon>Streptomycetaceae</taxon>
        <taxon>Streptomyces</taxon>
    </lineage>
</organism>
<dbReference type="InterPro" id="IPR011701">
    <property type="entry name" value="MFS"/>
</dbReference>
<dbReference type="PROSITE" id="PS50850">
    <property type="entry name" value="MFS"/>
    <property type="match status" value="1"/>
</dbReference>
<keyword evidence="4 6" id="KW-0472">Membrane</keyword>
<dbReference type="Proteomes" id="UP001354931">
    <property type="component" value="Unassembled WGS sequence"/>
</dbReference>
<dbReference type="SUPFAM" id="SSF103473">
    <property type="entry name" value="MFS general substrate transporter"/>
    <property type="match status" value="1"/>
</dbReference>
<dbReference type="Gene3D" id="1.20.1250.20">
    <property type="entry name" value="MFS general substrate transporter like domains"/>
    <property type="match status" value="2"/>
</dbReference>
<feature type="transmembrane region" description="Helical" evidence="6">
    <location>
        <begin position="188"/>
        <end position="207"/>
    </location>
</feature>
<evidence type="ECO:0000313" key="9">
    <source>
        <dbReference type="Proteomes" id="UP001354931"/>
    </source>
</evidence>
<feature type="transmembrane region" description="Helical" evidence="6">
    <location>
        <begin position="98"/>
        <end position="118"/>
    </location>
</feature>
<feature type="transmembrane region" description="Helical" evidence="6">
    <location>
        <begin position="358"/>
        <end position="377"/>
    </location>
</feature>
<proteinExistence type="predicted"/>
<feature type="transmembrane region" description="Helical" evidence="6">
    <location>
        <begin position="300"/>
        <end position="319"/>
    </location>
</feature>
<evidence type="ECO:0000259" key="7">
    <source>
        <dbReference type="PROSITE" id="PS50850"/>
    </source>
</evidence>
<dbReference type="Pfam" id="PF07690">
    <property type="entry name" value="MFS_1"/>
    <property type="match status" value="1"/>
</dbReference>
<evidence type="ECO:0000256" key="3">
    <source>
        <dbReference type="ARBA" id="ARBA00022989"/>
    </source>
</evidence>
<sequence length="442" mass="45829">MDRKPIDRTRIDRRPIARTRVARTRIDRKWIVAAGAALAIVVAGAFSTLAGLLVGPLHEELGWSRSAVGFGSLVNMVMYGATAPFAAALMGRIGMRRVATGALGLVGVGALLATTMTAPWQFALYWGVLVGIGTGATATTFAATVTERWFVARRGLVAGLLTAASVVGQFVFLPLLSWVIDGWGWRAAAYGLALAAAGALPLVYAAVRDPRAAPRTRTIPPPPVNFLRSGAFWLLAGTFAVCGASTNGVMWTHFAPAAHDHGMPTTVAASLLSLIGIFNVAGTVASGWATDRMDPRRLLATYYALRGVSLLALPLLLSASVNPPLVAFTVAFGLLDVATVPPTIALARAHFGSAAPVVFGWVSAAHQVGAGSVAYVGSAVRDVFGSYDMVWVGAGVLCAVAALGALVIGRGEPRATSSSSGDPRRAVPTADPQRPASTGLQR</sequence>
<reference evidence="8 9" key="1">
    <citation type="submission" date="2022-10" db="EMBL/GenBank/DDBJ databases">
        <authorList>
            <person name="Xie J."/>
            <person name="Shen N."/>
        </authorList>
    </citation>
    <scope>NUCLEOTIDE SEQUENCE [LARGE SCALE GENOMIC DNA]</scope>
    <source>
        <strain evidence="8 9">YIM65594</strain>
    </source>
</reference>
<feature type="transmembrane region" description="Helical" evidence="6">
    <location>
        <begin position="266"/>
        <end position="288"/>
    </location>
</feature>
<protein>
    <submittedName>
        <fullName evidence="8">MFS transporter</fullName>
    </submittedName>
</protein>
<feature type="transmembrane region" description="Helical" evidence="6">
    <location>
        <begin position="389"/>
        <end position="409"/>
    </location>
</feature>
<feature type="transmembrane region" description="Helical" evidence="6">
    <location>
        <begin position="67"/>
        <end position="91"/>
    </location>
</feature>
<dbReference type="InterPro" id="IPR020846">
    <property type="entry name" value="MFS_dom"/>
</dbReference>
<dbReference type="EMBL" id="JAOZYC010000082">
    <property type="protein sequence ID" value="MEB8337911.1"/>
    <property type="molecule type" value="Genomic_DNA"/>
</dbReference>
<evidence type="ECO:0000256" key="1">
    <source>
        <dbReference type="ARBA" id="ARBA00004651"/>
    </source>
</evidence>
<evidence type="ECO:0000256" key="5">
    <source>
        <dbReference type="SAM" id="MobiDB-lite"/>
    </source>
</evidence>
<keyword evidence="3 6" id="KW-1133">Transmembrane helix</keyword>
<evidence type="ECO:0000256" key="4">
    <source>
        <dbReference type="ARBA" id="ARBA00023136"/>
    </source>
</evidence>
<keyword evidence="9" id="KW-1185">Reference proteome</keyword>
<feature type="transmembrane region" description="Helical" evidence="6">
    <location>
        <begin position="30"/>
        <end position="55"/>
    </location>
</feature>
<feature type="transmembrane region" description="Helical" evidence="6">
    <location>
        <begin position="124"/>
        <end position="144"/>
    </location>
</feature>
<accession>A0ABU6F1M6</accession>
<dbReference type="CDD" id="cd17355">
    <property type="entry name" value="MFS_YcxA_like"/>
    <property type="match status" value="1"/>
</dbReference>
<dbReference type="PANTHER" id="PTHR11360:SF284">
    <property type="entry name" value="EG:103B4.3 PROTEIN-RELATED"/>
    <property type="match status" value="1"/>
</dbReference>
<evidence type="ECO:0000313" key="8">
    <source>
        <dbReference type="EMBL" id="MEB8337911.1"/>
    </source>
</evidence>
<feature type="transmembrane region" description="Helical" evidence="6">
    <location>
        <begin position="231"/>
        <end position="254"/>
    </location>
</feature>
<evidence type="ECO:0000256" key="6">
    <source>
        <dbReference type="SAM" id="Phobius"/>
    </source>
</evidence>
<evidence type="ECO:0000256" key="2">
    <source>
        <dbReference type="ARBA" id="ARBA00022692"/>
    </source>
</evidence>
<dbReference type="RefSeq" id="WP_326015577.1">
    <property type="nucleotide sequence ID" value="NZ_JAOZYC010000082.1"/>
</dbReference>